<keyword evidence="3" id="KW-1185">Reference proteome</keyword>
<name>A0ABQ5DPB8_9ASTR</name>
<evidence type="ECO:0000313" key="3">
    <source>
        <dbReference type="Proteomes" id="UP001151760"/>
    </source>
</evidence>
<accession>A0ABQ5DPB8</accession>
<sequence>MEDEFYGLTVNGSDLKTYIRRFQELTILCPNMVPNSEKLMEAFIGGLPQSIEENDTARSLKMSQTLEEAINISQRLMDQIIKRDSIQETNDRKRKLENKGNIVNNNYQNNYNDNNRNNDYHRQQNRRQETFKIYTATNGYNGNRPLCERFTLHHIGKDIMRISAQNQTTGPQENILRDQLNFVHFRISTLETTLEDIQLSSESSSI</sequence>
<evidence type="ECO:0000256" key="1">
    <source>
        <dbReference type="SAM" id="MobiDB-lite"/>
    </source>
</evidence>
<organism evidence="2 3">
    <name type="scientific">Tanacetum coccineum</name>
    <dbReference type="NCBI Taxonomy" id="301880"/>
    <lineage>
        <taxon>Eukaryota</taxon>
        <taxon>Viridiplantae</taxon>
        <taxon>Streptophyta</taxon>
        <taxon>Embryophyta</taxon>
        <taxon>Tracheophyta</taxon>
        <taxon>Spermatophyta</taxon>
        <taxon>Magnoliopsida</taxon>
        <taxon>eudicotyledons</taxon>
        <taxon>Gunneridae</taxon>
        <taxon>Pentapetalae</taxon>
        <taxon>asterids</taxon>
        <taxon>campanulids</taxon>
        <taxon>Asterales</taxon>
        <taxon>Asteraceae</taxon>
        <taxon>Asteroideae</taxon>
        <taxon>Anthemideae</taxon>
        <taxon>Anthemidinae</taxon>
        <taxon>Tanacetum</taxon>
    </lineage>
</organism>
<proteinExistence type="predicted"/>
<feature type="compositionally biased region" description="Low complexity" evidence="1">
    <location>
        <begin position="104"/>
        <end position="115"/>
    </location>
</feature>
<evidence type="ECO:0008006" key="4">
    <source>
        <dbReference type="Google" id="ProtNLM"/>
    </source>
</evidence>
<protein>
    <recommendedName>
        <fullName evidence="4">Reverse transcriptase domain-containing protein</fullName>
    </recommendedName>
</protein>
<evidence type="ECO:0000313" key="2">
    <source>
        <dbReference type="EMBL" id="GJT40217.1"/>
    </source>
</evidence>
<dbReference type="Proteomes" id="UP001151760">
    <property type="component" value="Unassembled WGS sequence"/>
</dbReference>
<feature type="region of interest" description="Disordered" evidence="1">
    <location>
        <begin position="100"/>
        <end position="120"/>
    </location>
</feature>
<comment type="caution">
    <text evidence="2">The sequence shown here is derived from an EMBL/GenBank/DDBJ whole genome shotgun (WGS) entry which is preliminary data.</text>
</comment>
<reference evidence="2" key="1">
    <citation type="journal article" date="2022" name="Int. J. Mol. Sci.">
        <title>Draft Genome of Tanacetum Coccineum: Genomic Comparison of Closely Related Tanacetum-Family Plants.</title>
        <authorList>
            <person name="Yamashiro T."/>
            <person name="Shiraishi A."/>
            <person name="Nakayama K."/>
            <person name="Satake H."/>
        </authorList>
    </citation>
    <scope>NUCLEOTIDE SEQUENCE</scope>
</reference>
<reference evidence="2" key="2">
    <citation type="submission" date="2022-01" db="EMBL/GenBank/DDBJ databases">
        <authorList>
            <person name="Yamashiro T."/>
            <person name="Shiraishi A."/>
            <person name="Satake H."/>
            <person name="Nakayama K."/>
        </authorList>
    </citation>
    <scope>NUCLEOTIDE SEQUENCE</scope>
</reference>
<dbReference type="EMBL" id="BQNB010015453">
    <property type="protein sequence ID" value="GJT40217.1"/>
    <property type="molecule type" value="Genomic_DNA"/>
</dbReference>
<gene>
    <name evidence="2" type="ORF">Tco_0940082</name>
</gene>